<keyword evidence="6 7" id="KW-0592">Phosphate transport</keyword>
<evidence type="ECO:0000256" key="2">
    <source>
        <dbReference type="ARBA" id="ARBA00008725"/>
    </source>
</evidence>
<comment type="function">
    <text evidence="1 7">Part of the ABC transporter complex PstSACB involved in phosphate import.</text>
</comment>
<dbReference type="PANTHER" id="PTHR42996">
    <property type="entry name" value="PHOSPHATE-BINDING PROTEIN PSTS"/>
    <property type="match status" value="1"/>
</dbReference>
<gene>
    <name evidence="10" type="primary">pstS</name>
    <name evidence="10" type="ORF">BN2476_110167</name>
</gene>
<dbReference type="CDD" id="cd13565">
    <property type="entry name" value="PBP2_PstS"/>
    <property type="match status" value="1"/>
</dbReference>
<dbReference type="PIRSF" id="PIRSF002756">
    <property type="entry name" value="PstS"/>
    <property type="match status" value="1"/>
</dbReference>
<evidence type="ECO:0000256" key="4">
    <source>
        <dbReference type="ARBA" id="ARBA00021889"/>
    </source>
</evidence>
<sequence>MRTLRTLMTSLLGCLFAAAAYSADITGAGSTFAAPLYTKWATDYQKSGGGKVIYRGTGSSNGLKQVVAHEVDFAGSDAPLTDDQLAKTGLRQFPTAIGGVVPVVNLPGLKAGEVILTGQVLADIFLGKILYWDDPAIVRLNPKIKMPNYPIAVVRRQDGSGTTLIWTHYLAQVSPEWKRRVGEGTSVRWPLGIGGNGNEGVATYVGYLPGAIGYVAWDFTKQNHLTYTAMTNAAGNVVQPGVATFKAAVASADWSGSLYQLLTNQPGKDAWPVMGATYVLLREAPDQLGHDGATLKFFDWAFNHGGETVNVLDYIPLPELVLTKIRAQWPATAGDNVAGKRLAGQ</sequence>
<feature type="chain" id="PRO_5012975652" description="Phosphate-binding protein PstS" evidence="8">
    <location>
        <begin position="23"/>
        <end position="345"/>
    </location>
</feature>
<dbReference type="AlphaFoldDB" id="A0A1N7RQ93"/>
<dbReference type="Gene3D" id="3.40.190.10">
    <property type="entry name" value="Periplasmic binding protein-like II"/>
    <property type="match status" value="2"/>
</dbReference>
<dbReference type="Pfam" id="PF12849">
    <property type="entry name" value="PBP_like_2"/>
    <property type="match status" value="1"/>
</dbReference>
<dbReference type="PANTHER" id="PTHR42996:SF1">
    <property type="entry name" value="PHOSPHATE-BINDING PROTEIN PSTS"/>
    <property type="match status" value="1"/>
</dbReference>
<evidence type="ECO:0000313" key="10">
    <source>
        <dbReference type="EMBL" id="SIT37219.1"/>
    </source>
</evidence>
<evidence type="ECO:0000256" key="6">
    <source>
        <dbReference type="ARBA" id="ARBA00022592"/>
    </source>
</evidence>
<name>A0A1N7RQ93_9BURK</name>
<dbReference type="GO" id="GO:0042301">
    <property type="term" value="F:phosphate ion binding"/>
    <property type="evidence" value="ECO:0007669"/>
    <property type="project" value="InterPro"/>
</dbReference>
<evidence type="ECO:0000313" key="11">
    <source>
        <dbReference type="Proteomes" id="UP000195569"/>
    </source>
</evidence>
<proteinExistence type="inferred from homology"/>
<comment type="caution">
    <text evidence="10">The sequence shown here is derived from an EMBL/GenBank/DDBJ whole genome shotgun (WGS) entry which is preliminary data.</text>
</comment>
<protein>
    <recommendedName>
        <fullName evidence="4 7">Phosphate-binding protein PstS</fullName>
    </recommendedName>
</protein>
<keyword evidence="8" id="KW-0732">Signal</keyword>
<evidence type="ECO:0000256" key="1">
    <source>
        <dbReference type="ARBA" id="ARBA00002841"/>
    </source>
</evidence>
<feature type="signal peptide" evidence="8">
    <location>
        <begin position="1"/>
        <end position="22"/>
    </location>
</feature>
<organism evidence="10 11">
    <name type="scientific">Paraburkholderia piptadeniae</name>
    <dbReference type="NCBI Taxonomy" id="1701573"/>
    <lineage>
        <taxon>Bacteria</taxon>
        <taxon>Pseudomonadati</taxon>
        <taxon>Pseudomonadota</taxon>
        <taxon>Betaproteobacteria</taxon>
        <taxon>Burkholderiales</taxon>
        <taxon>Burkholderiaceae</taxon>
        <taxon>Paraburkholderia</taxon>
    </lineage>
</organism>
<comment type="similarity">
    <text evidence="2 7">Belongs to the PstS family.</text>
</comment>
<dbReference type="InterPro" id="IPR024370">
    <property type="entry name" value="PBP_domain"/>
</dbReference>
<dbReference type="SUPFAM" id="SSF53850">
    <property type="entry name" value="Periplasmic binding protein-like II"/>
    <property type="match status" value="1"/>
</dbReference>
<feature type="domain" description="PBP" evidence="9">
    <location>
        <begin position="22"/>
        <end position="302"/>
    </location>
</feature>
<dbReference type="GO" id="GO:0035435">
    <property type="term" value="P:phosphate ion transmembrane transport"/>
    <property type="evidence" value="ECO:0007669"/>
    <property type="project" value="InterPro"/>
</dbReference>
<dbReference type="NCBIfam" id="TIGR00975">
    <property type="entry name" value="3a0107s03"/>
    <property type="match status" value="1"/>
</dbReference>
<dbReference type="OrthoDB" id="9801510at2"/>
<keyword evidence="11" id="KW-1185">Reference proteome</keyword>
<comment type="subunit">
    <text evidence="3 7">The complex is composed of two ATP-binding proteins (PstB), two transmembrane proteins (PstC and PstA) and a solute-binding protein (PstS).</text>
</comment>
<dbReference type="Proteomes" id="UP000195569">
    <property type="component" value="Unassembled WGS sequence"/>
</dbReference>
<dbReference type="GO" id="GO:0043190">
    <property type="term" value="C:ATP-binding cassette (ABC) transporter complex"/>
    <property type="evidence" value="ECO:0007669"/>
    <property type="project" value="InterPro"/>
</dbReference>
<evidence type="ECO:0000259" key="9">
    <source>
        <dbReference type="Pfam" id="PF12849"/>
    </source>
</evidence>
<dbReference type="RefSeq" id="WP_087733086.1">
    <property type="nucleotide sequence ID" value="NZ_CYGY02000011.1"/>
</dbReference>
<keyword evidence="5 7" id="KW-0813">Transport</keyword>
<evidence type="ECO:0000256" key="5">
    <source>
        <dbReference type="ARBA" id="ARBA00022448"/>
    </source>
</evidence>
<dbReference type="InterPro" id="IPR050962">
    <property type="entry name" value="Phosphate-bind_PstS"/>
</dbReference>
<evidence type="ECO:0000256" key="3">
    <source>
        <dbReference type="ARBA" id="ARBA00011529"/>
    </source>
</evidence>
<dbReference type="NCBIfam" id="NF008171">
    <property type="entry name" value="PRK10918.1"/>
    <property type="match status" value="1"/>
</dbReference>
<accession>A0A1N7RQ93</accession>
<dbReference type="InterPro" id="IPR005673">
    <property type="entry name" value="ABC_phos-bd_PstS"/>
</dbReference>
<reference evidence="10" key="1">
    <citation type="submission" date="2016-12" db="EMBL/GenBank/DDBJ databases">
        <authorList>
            <person name="Moulin L."/>
        </authorList>
    </citation>
    <scope>NUCLEOTIDE SEQUENCE [LARGE SCALE GENOMIC DNA]</scope>
    <source>
        <strain evidence="10">STM 7183</strain>
    </source>
</reference>
<evidence type="ECO:0000256" key="7">
    <source>
        <dbReference type="PIRNR" id="PIRNR002756"/>
    </source>
</evidence>
<evidence type="ECO:0000256" key="8">
    <source>
        <dbReference type="SAM" id="SignalP"/>
    </source>
</evidence>
<dbReference type="EMBL" id="CYGY02000011">
    <property type="protein sequence ID" value="SIT37219.1"/>
    <property type="molecule type" value="Genomic_DNA"/>
</dbReference>